<proteinExistence type="predicted"/>
<evidence type="ECO:0000256" key="1">
    <source>
        <dbReference type="ARBA" id="ARBA00022729"/>
    </source>
</evidence>
<dbReference type="SUPFAM" id="SSF69318">
    <property type="entry name" value="Integrin alpha N-terminal domain"/>
    <property type="match status" value="1"/>
</dbReference>
<keyword evidence="4" id="KW-1185">Reference proteome</keyword>
<evidence type="ECO:0000313" key="3">
    <source>
        <dbReference type="EMBL" id="MEV8466459.1"/>
    </source>
</evidence>
<feature type="chain" id="PRO_5045217773" evidence="2">
    <location>
        <begin position="23"/>
        <end position="235"/>
    </location>
</feature>
<sequence>MRIMRAAALGLLAVLLALPVAAEITGARYADPTTRYPHAVLGDGIEYGALVLERADAPPLRLVLPDSRVFEDTAPRLADLDGDGQAEVVVVESDQRRGARLAVYDASGLRYATPFIGTRFRWLAPAGIGDLDGDGRIEIAYVDRPHLARTLRVWRVEDGALVPVAALPGVTNHRIGERDISGGLRRCGQGAELVLATADWRGLVAVKLHAGQLRARRLGLPADAAGFDAALACAD</sequence>
<name>A0ABV3L4E8_9RHOB</name>
<dbReference type="RefSeq" id="WP_366192260.1">
    <property type="nucleotide sequence ID" value="NZ_JBFBVU010000006.1"/>
</dbReference>
<dbReference type="InterPro" id="IPR028994">
    <property type="entry name" value="Integrin_alpha_N"/>
</dbReference>
<dbReference type="EMBL" id="JBFBVU010000006">
    <property type="protein sequence ID" value="MEV8466459.1"/>
    <property type="molecule type" value="Genomic_DNA"/>
</dbReference>
<feature type="signal peptide" evidence="2">
    <location>
        <begin position="1"/>
        <end position="22"/>
    </location>
</feature>
<dbReference type="InterPro" id="IPR013517">
    <property type="entry name" value="FG-GAP"/>
</dbReference>
<dbReference type="Pfam" id="PF13517">
    <property type="entry name" value="FG-GAP_3"/>
    <property type="match status" value="1"/>
</dbReference>
<organism evidence="3 4">
    <name type="scientific">Meridianimarinicoccus marinus</name>
    <dbReference type="NCBI Taxonomy" id="3231483"/>
    <lineage>
        <taxon>Bacteria</taxon>
        <taxon>Pseudomonadati</taxon>
        <taxon>Pseudomonadota</taxon>
        <taxon>Alphaproteobacteria</taxon>
        <taxon>Rhodobacterales</taxon>
        <taxon>Paracoccaceae</taxon>
        <taxon>Meridianimarinicoccus</taxon>
    </lineage>
</organism>
<accession>A0ABV3L4E8</accession>
<evidence type="ECO:0000256" key="2">
    <source>
        <dbReference type="SAM" id="SignalP"/>
    </source>
</evidence>
<comment type="caution">
    <text evidence="3">The sequence shown here is derived from an EMBL/GenBank/DDBJ whole genome shotgun (WGS) entry which is preliminary data.</text>
</comment>
<keyword evidence="1 2" id="KW-0732">Signal</keyword>
<dbReference type="Proteomes" id="UP001553161">
    <property type="component" value="Unassembled WGS sequence"/>
</dbReference>
<gene>
    <name evidence="3" type="ORF">AB0T83_06640</name>
</gene>
<evidence type="ECO:0000313" key="4">
    <source>
        <dbReference type="Proteomes" id="UP001553161"/>
    </source>
</evidence>
<reference evidence="3 4" key="1">
    <citation type="submission" date="2024-07" db="EMBL/GenBank/DDBJ databases">
        <authorList>
            <person name="Kang M."/>
        </authorList>
    </citation>
    <scope>NUCLEOTIDE SEQUENCE [LARGE SCALE GENOMIC DNA]</scope>
    <source>
        <strain evidence="3 4">DFM31</strain>
    </source>
</reference>
<protein>
    <submittedName>
        <fullName evidence="3">VCBS repeat-containing protein</fullName>
    </submittedName>
</protein>